<dbReference type="OrthoDB" id="412109at2759"/>
<organism evidence="7 8">
    <name type="scientific">Trichodelitschia bisporula</name>
    <dbReference type="NCBI Taxonomy" id="703511"/>
    <lineage>
        <taxon>Eukaryota</taxon>
        <taxon>Fungi</taxon>
        <taxon>Dikarya</taxon>
        <taxon>Ascomycota</taxon>
        <taxon>Pezizomycotina</taxon>
        <taxon>Dothideomycetes</taxon>
        <taxon>Dothideomycetes incertae sedis</taxon>
        <taxon>Phaeotrichales</taxon>
        <taxon>Phaeotrichaceae</taxon>
        <taxon>Trichodelitschia</taxon>
    </lineage>
</organism>
<feature type="region of interest" description="Disordered" evidence="6">
    <location>
        <begin position="153"/>
        <end position="176"/>
    </location>
</feature>
<comment type="subcellular location">
    <subcellularLocation>
        <location evidence="1">Nucleus</location>
    </subcellularLocation>
</comment>
<gene>
    <name evidence="7" type="ORF">EJ06DRAFT_476145</name>
</gene>
<dbReference type="GO" id="GO:0043124">
    <property type="term" value="P:negative regulation of canonical NF-kappaB signal transduction"/>
    <property type="evidence" value="ECO:0007669"/>
    <property type="project" value="InterPro"/>
</dbReference>
<evidence type="ECO:0000313" key="7">
    <source>
        <dbReference type="EMBL" id="KAF2400661.1"/>
    </source>
</evidence>
<evidence type="ECO:0000256" key="1">
    <source>
        <dbReference type="ARBA" id="ARBA00004123"/>
    </source>
</evidence>
<keyword evidence="4" id="KW-0040">ANK repeat</keyword>
<dbReference type="Proteomes" id="UP000799640">
    <property type="component" value="Unassembled WGS sequence"/>
</dbReference>
<keyword evidence="2" id="KW-0597">Phosphoprotein</keyword>
<dbReference type="GO" id="GO:0005634">
    <property type="term" value="C:nucleus"/>
    <property type="evidence" value="ECO:0007669"/>
    <property type="project" value="UniProtKB-SubCell"/>
</dbReference>
<proteinExistence type="predicted"/>
<keyword evidence="5" id="KW-0539">Nucleus</keyword>
<evidence type="ECO:0000313" key="8">
    <source>
        <dbReference type="Proteomes" id="UP000799640"/>
    </source>
</evidence>
<keyword evidence="3" id="KW-0677">Repeat</keyword>
<keyword evidence="8" id="KW-1185">Reference proteome</keyword>
<evidence type="ECO:0000256" key="2">
    <source>
        <dbReference type="ARBA" id="ARBA00022553"/>
    </source>
</evidence>
<evidence type="ECO:0000256" key="3">
    <source>
        <dbReference type="ARBA" id="ARBA00022737"/>
    </source>
</evidence>
<accession>A0A6G1HXN0</accession>
<dbReference type="EMBL" id="ML996694">
    <property type="protein sequence ID" value="KAF2400661.1"/>
    <property type="molecule type" value="Genomic_DNA"/>
</dbReference>
<feature type="compositionally biased region" description="Basic residues" evidence="6">
    <location>
        <begin position="31"/>
        <end position="48"/>
    </location>
</feature>
<protein>
    <submittedName>
        <fullName evidence="7">Uncharacterized protein</fullName>
    </submittedName>
</protein>
<feature type="region of interest" description="Disordered" evidence="6">
    <location>
        <begin position="1"/>
        <end position="72"/>
    </location>
</feature>
<name>A0A6G1HXN0_9PEZI</name>
<evidence type="ECO:0000256" key="5">
    <source>
        <dbReference type="ARBA" id="ARBA00023242"/>
    </source>
</evidence>
<dbReference type="AlphaFoldDB" id="A0A6G1HXN0"/>
<feature type="compositionally biased region" description="Basic residues" evidence="6">
    <location>
        <begin position="9"/>
        <end position="21"/>
    </location>
</feature>
<dbReference type="InterPro" id="IPR038753">
    <property type="entry name" value="NFKBIL1"/>
</dbReference>
<sequence length="316" mass="36450">MGKDEHTHRPTKFRFKSKKRRSEHDSEPSSKRRRSHRSHSHRSHRHHSPKEDKAACDSHNEEGEEEEQIFNPRLQTYQSPTTLFRASLHDALANDEGALFWESVYGQPIHTYPNTKPGPDGELERMSDAEYAEYVRTAMWERSHEHIVEERAARERDRAKRREAEVEKEARRRREAEEFARRVEASRLRAGERRATKRTWDEAWDAYVAGWARLMSQVSAGGARGGKAARGIIPWPVESGRWADVDRDRVAAFFAHALPGGGDGGLGLLKTERVRWHPDKMQQRLGVERMDEDTLAAVTAVFQVVDEMWGVRRGGD</sequence>
<dbReference type="PANTHER" id="PTHR15263">
    <property type="entry name" value="I-KAPPA-B-LIKE PROTEIN IKBL"/>
    <property type="match status" value="1"/>
</dbReference>
<evidence type="ECO:0000256" key="6">
    <source>
        <dbReference type="SAM" id="MobiDB-lite"/>
    </source>
</evidence>
<evidence type="ECO:0000256" key="4">
    <source>
        <dbReference type="ARBA" id="ARBA00023043"/>
    </source>
</evidence>
<reference evidence="7" key="1">
    <citation type="journal article" date="2020" name="Stud. Mycol.">
        <title>101 Dothideomycetes genomes: a test case for predicting lifestyles and emergence of pathogens.</title>
        <authorList>
            <person name="Haridas S."/>
            <person name="Albert R."/>
            <person name="Binder M."/>
            <person name="Bloem J."/>
            <person name="Labutti K."/>
            <person name="Salamov A."/>
            <person name="Andreopoulos B."/>
            <person name="Baker S."/>
            <person name="Barry K."/>
            <person name="Bills G."/>
            <person name="Bluhm B."/>
            <person name="Cannon C."/>
            <person name="Castanera R."/>
            <person name="Culley D."/>
            <person name="Daum C."/>
            <person name="Ezra D."/>
            <person name="Gonzalez J."/>
            <person name="Henrissat B."/>
            <person name="Kuo A."/>
            <person name="Liang C."/>
            <person name="Lipzen A."/>
            <person name="Lutzoni F."/>
            <person name="Magnuson J."/>
            <person name="Mondo S."/>
            <person name="Nolan M."/>
            <person name="Ohm R."/>
            <person name="Pangilinan J."/>
            <person name="Park H.-J."/>
            <person name="Ramirez L."/>
            <person name="Alfaro M."/>
            <person name="Sun H."/>
            <person name="Tritt A."/>
            <person name="Yoshinaga Y."/>
            <person name="Zwiers L.-H."/>
            <person name="Turgeon B."/>
            <person name="Goodwin S."/>
            <person name="Spatafora J."/>
            <person name="Crous P."/>
            <person name="Grigoriev I."/>
        </authorList>
    </citation>
    <scope>NUCLEOTIDE SEQUENCE</scope>
    <source>
        <strain evidence="7">CBS 262.69</strain>
    </source>
</reference>
<dbReference type="PANTHER" id="PTHR15263:SF1">
    <property type="entry name" value="NF-KAPPA-B INHIBITOR-LIKE PROTEIN 1"/>
    <property type="match status" value="1"/>
</dbReference>
<feature type="compositionally biased region" description="Basic and acidic residues" evidence="6">
    <location>
        <begin position="49"/>
        <end position="61"/>
    </location>
</feature>